<dbReference type="InParanoid" id="B4CTT4"/>
<feature type="transmembrane region" description="Helical" evidence="5">
    <location>
        <begin position="309"/>
        <end position="327"/>
    </location>
</feature>
<dbReference type="STRING" id="497964.CfE428DRAFT_0097"/>
<evidence type="ECO:0000256" key="1">
    <source>
        <dbReference type="ARBA" id="ARBA00004141"/>
    </source>
</evidence>
<accession>B4CTT4</accession>
<feature type="transmembrane region" description="Helical" evidence="5">
    <location>
        <begin position="425"/>
        <end position="448"/>
    </location>
</feature>
<dbReference type="GO" id="GO:0016020">
    <property type="term" value="C:membrane"/>
    <property type="evidence" value="ECO:0007669"/>
    <property type="project" value="UniProtKB-SubCell"/>
</dbReference>
<gene>
    <name evidence="7" type="ORF">CfE428DRAFT_0097</name>
</gene>
<sequence length="539" mass="59861" precursor="true">MNIDRFANPNLKIPSAIGCALGLAVGLGIWAGSGDFDKLKYVLAGLAAIVFVLFFLRFTWVVGLLFCFLGLMQIGFGFTIGDLEMSLALAAFVFAVTWWRKERVSKPPVLDQWSYSLFITLLILWLAYVAGHTVFNIYAPYRPADYALKNLLKTVEAWVGPFLLMVYFGSRSAQIVVKRNFPKVIAWCMLLALAVNIAFRVYGFLTGGAESDSGGSLDSNAPDNFIIPGLDLVPDVFALRSLPPTSMLFCGAVLTTQWFKKQPPGTRRLFYIVILLSVVGAAMSGGRATIAFVLVLFLVLLAMTRQVGLLMLSVGACGLLIAGVNMMPSLVKKSPNWVQRSLNVVLIEKDQEVSERIEGSTDWRYQLFQRALDEWRSDPRIFWFGRSTYSFGLDDLIARSVAGEQDATLESSLRRGATHNMITDLLVIFGLIGLVLYCCLYFALMFFLWCLYRSSEVDEIAKALTLVLLISLAFNFAYGVLGGANFPVTLAWFYVILIAYVKSQHALREQDSRPTIQPPRKTVVSQVPAYGRPALRPSI</sequence>
<feature type="transmembrane region" description="Helical" evidence="5">
    <location>
        <begin position="269"/>
        <end position="302"/>
    </location>
</feature>
<evidence type="ECO:0000256" key="3">
    <source>
        <dbReference type="ARBA" id="ARBA00022989"/>
    </source>
</evidence>
<evidence type="ECO:0000259" key="6">
    <source>
        <dbReference type="Pfam" id="PF04932"/>
    </source>
</evidence>
<dbReference type="InterPro" id="IPR051533">
    <property type="entry name" value="WaaL-like"/>
</dbReference>
<evidence type="ECO:0000313" key="8">
    <source>
        <dbReference type="Proteomes" id="UP000005824"/>
    </source>
</evidence>
<reference evidence="7 8" key="1">
    <citation type="journal article" date="2011" name="J. Bacteriol.">
        <title>Genome sequence of Chthoniobacter flavus Ellin428, an aerobic heterotrophic soil bacterium.</title>
        <authorList>
            <person name="Kant R."/>
            <person name="van Passel M.W."/>
            <person name="Palva A."/>
            <person name="Lucas S."/>
            <person name="Lapidus A."/>
            <person name="Glavina Del Rio T."/>
            <person name="Dalin E."/>
            <person name="Tice H."/>
            <person name="Bruce D."/>
            <person name="Goodwin L."/>
            <person name="Pitluck S."/>
            <person name="Larimer F.W."/>
            <person name="Land M.L."/>
            <person name="Hauser L."/>
            <person name="Sangwan P."/>
            <person name="de Vos W.M."/>
            <person name="Janssen P.H."/>
            <person name="Smidt H."/>
        </authorList>
    </citation>
    <scope>NUCLEOTIDE SEQUENCE [LARGE SCALE GENOMIC DNA]</scope>
    <source>
        <strain evidence="7 8">Ellin428</strain>
    </source>
</reference>
<feature type="transmembrane region" description="Helical" evidence="5">
    <location>
        <begin position="83"/>
        <end position="101"/>
    </location>
</feature>
<organism evidence="7 8">
    <name type="scientific">Chthoniobacter flavus Ellin428</name>
    <dbReference type="NCBI Taxonomy" id="497964"/>
    <lineage>
        <taxon>Bacteria</taxon>
        <taxon>Pseudomonadati</taxon>
        <taxon>Verrucomicrobiota</taxon>
        <taxon>Spartobacteria</taxon>
        <taxon>Chthoniobacterales</taxon>
        <taxon>Chthoniobacteraceae</taxon>
        <taxon>Chthoniobacter</taxon>
    </lineage>
</organism>
<feature type="transmembrane region" description="Helical" evidence="5">
    <location>
        <begin position="184"/>
        <end position="205"/>
    </location>
</feature>
<comment type="caution">
    <text evidence="7">The sequence shown here is derived from an EMBL/GenBank/DDBJ whole genome shotgun (WGS) entry which is preliminary data.</text>
</comment>
<feature type="transmembrane region" description="Helical" evidence="5">
    <location>
        <begin position="484"/>
        <end position="501"/>
    </location>
</feature>
<proteinExistence type="predicted"/>
<dbReference type="Pfam" id="PF04932">
    <property type="entry name" value="Wzy_C"/>
    <property type="match status" value="1"/>
</dbReference>
<dbReference type="PANTHER" id="PTHR37422">
    <property type="entry name" value="TEICHURONIC ACID BIOSYNTHESIS PROTEIN TUAE"/>
    <property type="match status" value="1"/>
</dbReference>
<keyword evidence="4 5" id="KW-0472">Membrane</keyword>
<keyword evidence="8" id="KW-1185">Reference proteome</keyword>
<evidence type="ECO:0000256" key="2">
    <source>
        <dbReference type="ARBA" id="ARBA00022692"/>
    </source>
</evidence>
<dbReference type="PANTHER" id="PTHR37422:SF13">
    <property type="entry name" value="LIPOPOLYSACCHARIDE BIOSYNTHESIS PROTEIN PA4999-RELATED"/>
    <property type="match status" value="1"/>
</dbReference>
<feature type="transmembrane region" description="Helical" evidence="5">
    <location>
        <begin position="12"/>
        <end position="31"/>
    </location>
</feature>
<evidence type="ECO:0000313" key="7">
    <source>
        <dbReference type="EMBL" id="EDY21972.1"/>
    </source>
</evidence>
<dbReference type="InterPro" id="IPR007016">
    <property type="entry name" value="O-antigen_ligase-rel_domated"/>
</dbReference>
<evidence type="ECO:0000256" key="5">
    <source>
        <dbReference type="SAM" id="Phobius"/>
    </source>
</evidence>
<protein>
    <recommendedName>
        <fullName evidence="6">O-antigen ligase-related domain-containing protein</fullName>
    </recommendedName>
</protein>
<feature type="domain" description="O-antigen ligase-related" evidence="6">
    <location>
        <begin position="273"/>
        <end position="438"/>
    </location>
</feature>
<comment type="subcellular location">
    <subcellularLocation>
        <location evidence="1">Membrane</location>
        <topology evidence="1">Multi-pass membrane protein</topology>
    </subcellularLocation>
</comment>
<dbReference type="AlphaFoldDB" id="B4CTT4"/>
<name>B4CTT4_9BACT</name>
<keyword evidence="3 5" id="KW-1133">Transmembrane helix</keyword>
<dbReference type="Proteomes" id="UP000005824">
    <property type="component" value="Unassembled WGS sequence"/>
</dbReference>
<keyword evidence="2 5" id="KW-0812">Transmembrane</keyword>
<feature type="transmembrane region" description="Helical" evidence="5">
    <location>
        <begin position="113"/>
        <end position="138"/>
    </location>
</feature>
<evidence type="ECO:0000256" key="4">
    <source>
        <dbReference type="ARBA" id="ARBA00023136"/>
    </source>
</evidence>
<feature type="transmembrane region" description="Helical" evidence="5">
    <location>
        <begin position="43"/>
        <end position="71"/>
    </location>
</feature>
<dbReference type="RefSeq" id="WP_006977424.1">
    <property type="nucleotide sequence ID" value="NZ_ABVL01000001.1"/>
</dbReference>
<dbReference type="EMBL" id="ABVL01000001">
    <property type="protein sequence ID" value="EDY21972.1"/>
    <property type="molecule type" value="Genomic_DNA"/>
</dbReference>